<dbReference type="AlphaFoldDB" id="A0A9K3Q8W9"/>
<gene>
    <name evidence="2" type="ORF">IV203_013580</name>
</gene>
<proteinExistence type="predicted"/>
<comment type="caution">
    <text evidence="2">The sequence shown here is derived from an EMBL/GenBank/DDBJ whole genome shotgun (WGS) entry which is preliminary data.</text>
</comment>
<dbReference type="EMBL" id="JAGRRH010000001">
    <property type="protein sequence ID" value="KAG7374485.1"/>
    <property type="molecule type" value="Genomic_DNA"/>
</dbReference>
<evidence type="ECO:0000256" key="1">
    <source>
        <dbReference type="SAM" id="MobiDB-lite"/>
    </source>
</evidence>
<accession>A0A9K3Q8W9</accession>
<evidence type="ECO:0000313" key="3">
    <source>
        <dbReference type="Proteomes" id="UP000693970"/>
    </source>
</evidence>
<evidence type="ECO:0008006" key="4">
    <source>
        <dbReference type="Google" id="ProtNLM"/>
    </source>
</evidence>
<reference evidence="2" key="1">
    <citation type="journal article" date="2021" name="Sci. Rep.">
        <title>Diploid genomic architecture of Nitzschia inconspicua, an elite biomass production diatom.</title>
        <authorList>
            <person name="Oliver A."/>
            <person name="Podell S."/>
            <person name="Pinowska A."/>
            <person name="Traller J.C."/>
            <person name="Smith S.R."/>
            <person name="McClure R."/>
            <person name="Beliaev A."/>
            <person name="Bohutskyi P."/>
            <person name="Hill E.A."/>
            <person name="Rabines A."/>
            <person name="Zheng H."/>
            <person name="Allen L.Z."/>
            <person name="Kuo A."/>
            <person name="Grigoriev I.V."/>
            <person name="Allen A.E."/>
            <person name="Hazlebeck D."/>
            <person name="Allen E.E."/>
        </authorList>
    </citation>
    <scope>NUCLEOTIDE SEQUENCE</scope>
    <source>
        <strain evidence="2">Hildebrandi</strain>
    </source>
</reference>
<reference evidence="2" key="2">
    <citation type="submission" date="2021-04" db="EMBL/GenBank/DDBJ databases">
        <authorList>
            <person name="Podell S."/>
        </authorList>
    </citation>
    <scope>NUCLEOTIDE SEQUENCE</scope>
    <source>
        <strain evidence="2">Hildebrandi</strain>
    </source>
</reference>
<feature type="region of interest" description="Disordered" evidence="1">
    <location>
        <begin position="399"/>
        <end position="447"/>
    </location>
</feature>
<dbReference type="Proteomes" id="UP000693970">
    <property type="component" value="Unassembled WGS sequence"/>
</dbReference>
<feature type="compositionally biased region" description="Basic residues" evidence="1">
    <location>
        <begin position="434"/>
        <end position="447"/>
    </location>
</feature>
<evidence type="ECO:0000313" key="2">
    <source>
        <dbReference type="EMBL" id="KAG7374485.1"/>
    </source>
</evidence>
<dbReference type="OrthoDB" id="129312at2759"/>
<sequence>MGVTFDKRTIVVTALTSAAAVCMNGKTTAKAFAFNREVQIELDESRNTYLVFVDEVSFASVQGIDCESLNQKLKEILDNPMEPFGVVHIVFSGDLTQLSPVGDVLLYKYDRSFSNGGLQDAQLWNDLLDSSGGALEVRKCMFHLAHYQFTPRGAPVLQSFAPDQLTVQVQESGPHGTKVPIKYLQPTTSRKTLGCYKCPAGGHKQSLQAITEKAIAKATLVAKSALDPKCTMRHYTSVFLPSVTYPLPTCSIPEKQLRKLHNKTAGLFLNRLGYSCKTPRAVVFGPPSLGGANFRPLYDEQGSRQVELILKHLRTPLGIHDHLRTALAWIQRLSGTSYSILENPDDPLPHLETVFFPSVRAYLTATNSRFQLHEKHCTPLQQVNDTHIMDNCTFKPHLYPRPNPTNQLLQALPPGPYDSRPGNSRDSHGPSFHPWRHNGHIQHKRRT</sequence>
<keyword evidence="3" id="KW-1185">Reference proteome</keyword>
<name>A0A9K3Q8W9_9STRA</name>
<organism evidence="2 3">
    <name type="scientific">Nitzschia inconspicua</name>
    <dbReference type="NCBI Taxonomy" id="303405"/>
    <lineage>
        <taxon>Eukaryota</taxon>
        <taxon>Sar</taxon>
        <taxon>Stramenopiles</taxon>
        <taxon>Ochrophyta</taxon>
        <taxon>Bacillariophyta</taxon>
        <taxon>Bacillariophyceae</taxon>
        <taxon>Bacillariophycidae</taxon>
        <taxon>Bacillariales</taxon>
        <taxon>Bacillariaceae</taxon>
        <taxon>Nitzschia</taxon>
    </lineage>
</organism>
<protein>
    <recommendedName>
        <fullName evidence="4">DNA helicase</fullName>
    </recommendedName>
</protein>